<evidence type="ECO:0000313" key="2">
    <source>
        <dbReference type="WBParaSite" id="SMUV_0000820301-mRNA-1"/>
    </source>
</evidence>
<accession>A0A0N5ATP0</accession>
<organism evidence="1 2">
    <name type="scientific">Syphacia muris</name>
    <dbReference type="NCBI Taxonomy" id="451379"/>
    <lineage>
        <taxon>Eukaryota</taxon>
        <taxon>Metazoa</taxon>
        <taxon>Ecdysozoa</taxon>
        <taxon>Nematoda</taxon>
        <taxon>Chromadorea</taxon>
        <taxon>Rhabditida</taxon>
        <taxon>Spirurina</taxon>
        <taxon>Oxyuridomorpha</taxon>
        <taxon>Oxyuroidea</taxon>
        <taxon>Oxyuridae</taxon>
        <taxon>Syphacia</taxon>
    </lineage>
</organism>
<dbReference type="WBParaSite" id="SMUV_0000820301-mRNA-1">
    <property type="protein sequence ID" value="SMUV_0000820301-mRNA-1"/>
    <property type="gene ID" value="SMUV_0000820301"/>
</dbReference>
<sequence>MDGWRSNVKTSQKNILTSMTIDEGVGDDWWTFFPTTTSMTMPKANLACERICVRMLTCVRVRARTLKFILLRRRP</sequence>
<proteinExistence type="predicted"/>
<name>A0A0N5ATP0_9BILA</name>
<keyword evidence="1" id="KW-1185">Reference proteome</keyword>
<reference evidence="2" key="1">
    <citation type="submission" date="2017-02" db="UniProtKB">
        <authorList>
            <consortium name="WormBaseParasite"/>
        </authorList>
    </citation>
    <scope>IDENTIFICATION</scope>
</reference>
<dbReference type="Proteomes" id="UP000046393">
    <property type="component" value="Unplaced"/>
</dbReference>
<evidence type="ECO:0000313" key="1">
    <source>
        <dbReference type="Proteomes" id="UP000046393"/>
    </source>
</evidence>
<dbReference type="AlphaFoldDB" id="A0A0N5ATP0"/>
<protein>
    <submittedName>
        <fullName evidence="2">Uncharacterized protein</fullName>
    </submittedName>
</protein>